<dbReference type="InterPro" id="IPR005474">
    <property type="entry name" value="Transketolase_N"/>
</dbReference>
<dbReference type="Pfam" id="PF00456">
    <property type="entry name" value="Transketolase_N"/>
    <property type="match status" value="1"/>
</dbReference>
<comment type="similarity">
    <text evidence="2">Belongs to the transketolase family.</text>
</comment>
<gene>
    <name evidence="6" type="ORF">COV95_01270</name>
</gene>
<evidence type="ECO:0000256" key="1">
    <source>
        <dbReference type="ARBA" id="ARBA00001964"/>
    </source>
</evidence>
<dbReference type="Gene3D" id="3.40.50.970">
    <property type="match status" value="1"/>
</dbReference>
<proteinExistence type="inferred from homology"/>
<accession>A0A2H0K9C9</accession>
<dbReference type="PANTHER" id="PTHR47514">
    <property type="entry name" value="TRANSKETOLASE N-TERMINAL SECTION-RELATED"/>
    <property type="match status" value="1"/>
</dbReference>
<evidence type="ECO:0000256" key="3">
    <source>
        <dbReference type="ARBA" id="ARBA00023052"/>
    </source>
</evidence>
<dbReference type="Proteomes" id="UP000229834">
    <property type="component" value="Unassembled WGS sequence"/>
</dbReference>
<dbReference type="InterPro" id="IPR029061">
    <property type="entry name" value="THDP-binding"/>
</dbReference>
<evidence type="ECO:0000256" key="2">
    <source>
        <dbReference type="ARBA" id="ARBA00007131"/>
    </source>
</evidence>
<evidence type="ECO:0000259" key="5">
    <source>
        <dbReference type="Pfam" id="PF00456"/>
    </source>
</evidence>
<keyword evidence="4" id="KW-0175">Coiled coil</keyword>
<comment type="cofactor">
    <cofactor evidence="1">
        <name>thiamine diphosphate</name>
        <dbReference type="ChEBI" id="CHEBI:58937"/>
    </cofactor>
</comment>
<comment type="caution">
    <text evidence="6">The sequence shown here is derived from an EMBL/GenBank/DDBJ whole genome shotgun (WGS) entry which is preliminary data.</text>
</comment>
<evidence type="ECO:0000313" key="7">
    <source>
        <dbReference type="Proteomes" id="UP000229834"/>
    </source>
</evidence>
<evidence type="ECO:0000313" key="6">
    <source>
        <dbReference type="EMBL" id="PIQ66974.1"/>
    </source>
</evidence>
<sequence>MSDLEEIKIKELELKANEIRQSIIEMLIEAKSGHTAGPLGMADIFTYLFFEGMVHDPQNPSWEGRDRVVLSNGHICPVLYATMAHAGYLPVDELKTLRKFGSRLQGHPHREYLPSLETSSGPLGSGLSQAVGMAIADIIDSGIDTRRTIYCLMSDGELDAGNSWEGAMLAGKLNLRNLIAIVDRNNIQIDGFTEDIMPLEPLADKWRAWNWHVIEIDGHSFEDIHSAVNQAKAVFESPTVIIAHTIPGKGVGYMERDFRWHGTPPGIQDIDGEPKKEEQSKIALDELRSLGRKISGYHND</sequence>
<dbReference type="PANTHER" id="PTHR47514:SF1">
    <property type="entry name" value="TRANSKETOLASE N-TERMINAL SECTION-RELATED"/>
    <property type="match status" value="1"/>
</dbReference>
<organism evidence="6 7">
    <name type="scientific">Candidatus Zambryskibacteria bacterium CG11_big_fil_rev_8_21_14_0_20_40_24</name>
    <dbReference type="NCBI Taxonomy" id="1975116"/>
    <lineage>
        <taxon>Bacteria</taxon>
        <taxon>Candidatus Zambryskiibacteriota</taxon>
    </lineage>
</organism>
<name>A0A2H0K9C9_9BACT</name>
<dbReference type="SUPFAM" id="SSF52518">
    <property type="entry name" value="Thiamin diphosphate-binding fold (THDP-binding)"/>
    <property type="match status" value="1"/>
</dbReference>
<feature type="domain" description="Transketolase N-terminal" evidence="5">
    <location>
        <begin position="16"/>
        <end position="271"/>
    </location>
</feature>
<keyword evidence="3" id="KW-0786">Thiamine pyrophosphate</keyword>
<feature type="coiled-coil region" evidence="4">
    <location>
        <begin position="2"/>
        <end position="29"/>
    </location>
</feature>
<dbReference type="EMBL" id="PCVC01000040">
    <property type="protein sequence ID" value="PIQ66974.1"/>
    <property type="molecule type" value="Genomic_DNA"/>
</dbReference>
<dbReference type="CDD" id="cd02012">
    <property type="entry name" value="TPP_TK"/>
    <property type="match status" value="1"/>
</dbReference>
<protein>
    <submittedName>
        <fullName evidence="6">Transketolase</fullName>
    </submittedName>
</protein>
<evidence type="ECO:0000256" key="4">
    <source>
        <dbReference type="SAM" id="Coils"/>
    </source>
</evidence>
<dbReference type="AlphaFoldDB" id="A0A2H0K9C9"/>
<reference evidence="6 7" key="1">
    <citation type="submission" date="2017-09" db="EMBL/GenBank/DDBJ databases">
        <title>Depth-based differentiation of microbial function through sediment-hosted aquifers and enrichment of novel symbionts in the deep terrestrial subsurface.</title>
        <authorList>
            <person name="Probst A.J."/>
            <person name="Ladd B."/>
            <person name="Jarett J.K."/>
            <person name="Geller-Mcgrath D.E."/>
            <person name="Sieber C.M."/>
            <person name="Emerson J.B."/>
            <person name="Anantharaman K."/>
            <person name="Thomas B.C."/>
            <person name="Malmstrom R."/>
            <person name="Stieglmeier M."/>
            <person name="Klingl A."/>
            <person name="Woyke T."/>
            <person name="Ryan C.M."/>
            <person name="Banfield J.F."/>
        </authorList>
    </citation>
    <scope>NUCLEOTIDE SEQUENCE [LARGE SCALE GENOMIC DNA]</scope>
    <source>
        <strain evidence="6">CG11_big_fil_rev_8_21_14_0_20_40_24</strain>
    </source>
</reference>